<keyword evidence="4" id="KW-1185">Reference proteome</keyword>
<name>A0A369LDT1_9ACTN</name>
<comment type="caution">
    <text evidence="3">The sequence shown here is derived from an EMBL/GenBank/DDBJ whole genome shotgun (WGS) entry which is preliminary data.</text>
</comment>
<evidence type="ECO:0000259" key="2">
    <source>
        <dbReference type="Pfam" id="PF19044"/>
    </source>
</evidence>
<dbReference type="SUPFAM" id="SSF52540">
    <property type="entry name" value="P-loop containing nucleoside triphosphate hydrolases"/>
    <property type="match status" value="1"/>
</dbReference>
<feature type="compositionally biased region" description="Basic and acidic residues" evidence="1">
    <location>
        <begin position="211"/>
        <end position="249"/>
    </location>
</feature>
<dbReference type="InterPro" id="IPR043964">
    <property type="entry name" value="P-loop_TraG"/>
</dbReference>
<sequence length="1079" mass="121012">MICPNCNCELVDGTAVCPYCGTTLAAPAPSATATATMPAIQSAPPAPPAPSPAYRAEDIPVSAAPQPAARGAHEQVSQVSQSPEPPFAYGREEAAESPASPARDPYEDYYRQAPARPSAQAYREPAPQPARDPYEDYYRPTPGRGGQGPAARDPYGEPAASGESDAYAYGKNAYADTSRDPYEDYCRQSQTPARPSAPSYREPAPQPARDPYNDYRDAGRADDADGRGQRGQREESREDVRAEGRDARRQQKLNAKAAKARKRRERAAEKAGKKKGMKRLLPTEDYPGTLVLRADKCTQDALGYELLCEDGTVKLQQGVYSRVVEFQDASFQAARESEQREIYENWSELLNTFDNTVHLQVKILCRVIDRDAFREDAFLPPVEGDYAGNRFRRDINQIIESKVAETQQNVERRRLFIVTVEAPTREQASPLLARATEQVMRSLKNMGVNSEEVRGNELLRIIDSITNPRDPRGFVSFDDLKVTDEHGVSAIQLGYTTKDLVAPADLTKIDDTHISWNGVTGQALYLQKWAGSVRSDMVSSLAELPINQVITLDMTSWEQSRAIETIESMNTDLKVQKSDYVLKHSQTMYITDEMLPTNLQDAMENARDLRDDLVSRDQKMWSLTCTTMTWADSLEDCDENSGAIQDVFRRFTCRAVPLVKLQRQGFAAMLPTGRCDIPYVRNLTTAPLAALVPFTSVELMERGGMWMGQNQTSKNFIFYNRRDAVAPNGFILGKPGRGKSVTAKNTILWTLLTDPTAEVIVLDPEREYINVAREMDGEVVQISGDSHTYINPFDLELVEGEQPLAMKVDAIMSMVEMMAKNLSPMQKTLVDRCVSRIYDRYFATHDQRDIPTLIDFYNMLNQQPEPEGRMLAVTIERYVTGQASLFNHPTNVNTHKRFVVYDIRDCADNMKGLALLILLDQTWNRIVRNRERHVRTWVFIDEMQLLFENDYAISYFDQLWTRSRKYGAIPTGITQNIERIINNEKSRLMLANSDFLVLLGQSASDAAALGEVIKLSERQVAMMRNAGPGEGLLVAGGKIIPFENRIPTDSAIYRMVTTKLDDLIQYSNEDGRGDGARRG</sequence>
<evidence type="ECO:0000313" key="4">
    <source>
        <dbReference type="Proteomes" id="UP000253792"/>
    </source>
</evidence>
<dbReference type="Gene3D" id="3.40.50.300">
    <property type="entry name" value="P-loop containing nucleotide triphosphate hydrolases"/>
    <property type="match status" value="1"/>
</dbReference>
<feature type="compositionally biased region" description="Basic and acidic residues" evidence="1">
    <location>
        <begin position="177"/>
        <end position="186"/>
    </location>
</feature>
<protein>
    <recommendedName>
        <fullName evidence="2">TraG P-loop domain-containing protein</fullName>
    </recommendedName>
</protein>
<dbReference type="PANTHER" id="PTHR30121:SF6">
    <property type="entry name" value="SLR6007 PROTEIN"/>
    <property type="match status" value="1"/>
</dbReference>
<organism evidence="3 4">
    <name type="scientific">Senegalimassilia anaerobia</name>
    <dbReference type="NCBI Taxonomy" id="1473216"/>
    <lineage>
        <taxon>Bacteria</taxon>
        <taxon>Bacillati</taxon>
        <taxon>Actinomycetota</taxon>
        <taxon>Coriobacteriia</taxon>
        <taxon>Coriobacteriales</taxon>
        <taxon>Coriobacteriaceae</taxon>
        <taxon>Senegalimassilia</taxon>
    </lineage>
</organism>
<dbReference type="InterPro" id="IPR051162">
    <property type="entry name" value="T4SS_component"/>
</dbReference>
<dbReference type="OrthoDB" id="9804380at2"/>
<dbReference type="NCBIfam" id="NF045971">
    <property type="entry name" value="conju_CD1110"/>
    <property type="match status" value="1"/>
</dbReference>
<dbReference type="EMBL" id="PPTP01000001">
    <property type="protein sequence ID" value="RDB57334.1"/>
    <property type="molecule type" value="Genomic_DNA"/>
</dbReference>
<dbReference type="AlphaFoldDB" id="A0A369LDT1"/>
<proteinExistence type="predicted"/>
<dbReference type="Pfam" id="PF19044">
    <property type="entry name" value="P-loop_TraG"/>
    <property type="match status" value="1"/>
</dbReference>
<feature type="region of interest" description="Disordered" evidence="1">
    <location>
        <begin position="37"/>
        <end position="276"/>
    </location>
</feature>
<dbReference type="InterPro" id="IPR027417">
    <property type="entry name" value="P-loop_NTPase"/>
</dbReference>
<dbReference type="Gene3D" id="1.10.8.730">
    <property type="match status" value="1"/>
</dbReference>
<dbReference type="RefSeq" id="WP_114619888.1">
    <property type="nucleotide sequence ID" value="NZ_PPTP01000001.1"/>
</dbReference>
<gene>
    <name evidence="3" type="ORF">C1880_00450</name>
</gene>
<evidence type="ECO:0000256" key="1">
    <source>
        <dbReference type="SAM" id="MobiDB-lite"/>
    </source>
</evidence>
<dbReference type="PANTHER" id="PTHR30121">
    <property type="entry name" value="UNCHARACTERIZED PROTEIN YJGR-RELATED"/>
    <property type="match status" value="1"/>
</dbReference>
<evidence type="ECO:0000313" key="3">
    <source>
        <dbReference type="EMBL" id="RDB57334.1"/>
    </source>
</evidence>
<accession>A0A369LDT1</accession>
<feature type="domain" description="TraG P-loop" evidence="2">
    <location>
        <begin position="728"/>
        <end position="1022"/>
    </location>
</feature>
<dbReference type="Proteomes" id="UP000253792">
    <property type="component" value="Unassembled WGS sequence"/>
</dbReference>
<reference evidence="3 4" key="1">
    <citation type="journal article" date="2018" name="Elife">
        <title>Discovery and characterization of a prevalent human gut bacterial enzyme sufficient for the inactivation of a family of plant toxins.</title>
        <authorList>
            <person name="Koppel N."/>
            <person name="Bisanz J.E."/>
            <person name="Pandelia M.E."/>
            <person name="Turnbaugh P.J."/>
            <person name="Balskus E.P."/>
        </authorList>
    </citation>
    <scope>NUCLEOTIDE SEQUENCE [LARGE SCALE GENOMIC DNA]</scope>
    <source>
        <strain evidence="4">anaerobia AP69FAA</strain>
    </source>
</reference>
<dbReference type="CDD" id="cd01127">
    <property type="entry name" value="TrwB_TraG_TraD_VirD4"/>
    <property type="match status" value="1"/>
</dbReference>